<keyword evidence="2" id="KW-0597">Phosphoprotein</keyword>
<reference evidence="5" key="3">
    <citation type="submission" date="2025-09" db="UniProtKB">
        <authorList>
            <consortium name="Ensembl"/>
        </authorList>
    </citation>
    <scope>IDENTIFICATION</scope>
</reference>
<feature type="domain" description="Ubinuclein middle" evidence="4">
    <location>
        <begin position="222"/>
        <end position="296"/>
    </location>
</feature>
<comment type="similarity">
    <text evidence="1">Belongs to the ubinuclein family.</text>
</comment>
<dbReference type="PANTHER" id="PTHR21669:SF12">
    <property type="entry name" value="UBINUCLEIN-1"/>
    <property type="match status" value="1"/>
</dbReference>
<dbReference type="GO" id="GO:0005634">
    <property type="term" value="C:nucleus"/>
    <property type="evidence" value="ECO:0007669"/>
    <property type="project" value="TreeGrafter"/>
</dbReference>
<evidence type="ECO:0000256" key="1">
    <source>
        <dbReference type="ARBA" id="ARBA00009911"/>
    </source>
</evidence>
<dbReference type="AlphaFoldDB" id="A0A3P8X5B3"/>
<accession>A0A3P8X5B3</accession>
<proteinExistence type="inferred from homology"/>
<evidence type="ECO:0000256" key="2">
    <source>
        <dbReference type="ARBA" id="ARBA00022553"/>
    </source>
</evidence>
<dbReference type="OMA" id="DEFVPCS"/>
<dbReference type="PANTHER" id="PTHR21669">
    <property type="entry name" value="CAPZ-INTERACTING PROTEIN AND RELATED PROTEINS"/>
    <property type="match status" value="1"/>
</dbReference>
<dbReference type="GeneTree" id="ENSGT00940000158857"/>
<dbReference type="GO" id="GO:0006325">
    <property type="term" value="P:chromatin organization"/>
    <property type="evidence" value="ECO:0007669"/>
    <property type="project" value="TreeGrafter"/>
</dbReference>
<dbReference type="Proteomes" id="UP000265120">
    <property type="component" value="Chromosome 9"/>
</dbReference>
<keyword evidence="6" id="KW-1185">Reference proteome</keyword>
<dbReference type="Pfam" id="PF08729">
    <property type="entry name" value="HUN"/>
    <property type="match status" value="1"/>
</dbReference>
<dbReference type="Ensembl" id="ENSCSET00000032936.1">
    <property type="protein sequence ID" value="ENSCSEP00000032515.1"/>
    <property type="gene ID" value="ENSCSEG00000020873.1"/>
</dbReference>
<sequence>MKQCLYLQGLKERKKKKDRIQDLIDIGYGYDDEDSFIDNSEAYDEFVPAAITTKFGGFYINSGMLQFRQASDTENEEVTAGENTLRLSKIKRKKKKGLGTLSVTSMLKKFQREKQKEQQKTERANQVVPGTTGAATIPLSPADAAGGGGCVINDPLLTLIGSTNEQALIQAANAMDLDIDLVSLLDATENILSPKSLRHATTETQLFQMETDDQRVAKFVPLPEGLTPGLEDAIRKLRVAVKSAEGESKLKFFTPLINSILLEEHCAPLRSKLYTHLSSFLPCSRETLLKRVKKLFNTHMVRTVVLS</sequence>
<dbReference type="Pfam" id="PF14075">
    <property type="entry name" value="UBN_AB"/>
    <property type="match status" value="1"/>
</dbReference>
<evidence type="ECO:0000313" key="6">
    <source>
        <dbReference type="Proteomes" id="UP000265120"/>
    </source>
</evidence>
<dbReference type="InParanoid" id="A0A3P8X5B3"/>
<dbReference type="InterPro" id="IPR026947">
    <property type="entry name" value="UBN_middle_dom"/>
</dbReference>
<reference evidence="5 6" key="1">
    <citation type="journal article" date="2014" name="Nat. Genet.">
        <title>Whole-genome sequence of a flatfish provides insights into ZW sex chromosome evolution and adaptation to a benthic lifestyle.</title>
        <authorList>
            <person name="Chen S."/>
            <person name="Zhang G."/>
            <person name="Shao C."/>
            <person name="Huang Q."/>
            <person name="Liu G."/>
            <person name="Zhang P."/>
            <person name="Song W."/>
            <person name="An N."/>
            <person name="Chalopin D."/>
            <person name="Volff J.N."/>
            <person name="Hong Y."/>
            <person name="Li Q."/>
            <person name="Sha Z."/>
            <person name="Zhou H."/>
            <person name="Xie M."/>
            <person name="Yu Q."/>
            <person name="Liu Y."/>
            <person name="Xiang H."/>
            <person name="Wang N."/>
            <person name="Wu K."/>
            <person name="Yang C."/>
            <person name="Zhou Q."/>
            <person name="Liao X."/>
            <person name="Yang L."/>
            <person name="Hu Q."/>
            <person name="Zhang J."/>
            <person name="Meng L."/>
            <person name="Jin L."/>
            <person name="Tian Y."/>
            <person name="Lian J."/>
            <person name="Yang J."/>
            <person name="Miao G."/>
            <person name="Liu S."/>
            <person name="Liang Z."/>
            <person name="Yan F."/>
            <person name="Li Y."/>
            <person name="Sun B."/>
            <person name="Zhang H."/>
            <person name="Zhang J."/>
            <person name="Zhu Y."/>
            <person name="Du M."/>
            <person name="Zhao Y."/>
            <person name="Schartl M."/>
            <person name="Tang Q."/>
            <person name="Wang J."/>
        </authorList>
    </citation>
    <scope>NUCLEOTIDE SEQUENCE</scope>
</reference>
<protein>
    <submittedName>
        <fullName evidence="5">Ubinuclein 1</fullName>
    </submittedName>
</protein>
<feature type="domain" description="Hpc2-related" evidence="3">
    <location>
        <begin position="15"/>
        <end position="65"/>
    </location>
</feature>
<dbReference type="InterPro" id="IPR014840">
    <property type="entry name" value="HRD"/>
</dbReference>
<reference evidence="5" key="2">
    <citation type="submission" date="2025-08" db="UniProtKB">
        <authorList>
            <consortium name="Ensembl"/>
        </authorList>
    </citation>
    <scope>IDENTIFICATION</scope>
</reference>
<name>A0A3P8X5B3_CYNSE</name>
<evidence type="ECO:0000259" key="4">
    <source>
        <dbReference type="Pfam" id="PF14075"/>
    </source>
</evidence>
<evidence type="ECO:0000313" key="5">
    <source>
        <dbReference type="Ensembl" id="ENSCSEP00000032515.1"/>
    </source>
</evidence>
<dbReference type="STRING" id="244447.ENSCSEP00000032515"/>
<organism evidence="5 6">
    <name type="scientific">Cynoglossus semilaevis</name>
    <name type="common">Tongue sole</name>
    <dbReference type="NCBI Taxonomy" id="244447"/>
    <lineage>
        <taxon>Eukaryota</taxon>
        <taxon>Metazoa</taxon>
        <taxon>Chordata</taxon>
        <taxon>Craniata</taxon>
        <taxon>Vertebrata</taxon>
        <taxon>Euteleostomi</taxon>
        <taxon>Actinopterygii</taxon>
        <taxon>Neopterygii</taxon>
        <taxon>Teleostei</taxon>
        <taxon>Neoteleostei</taxon>
        <taxon>Acanthomorphata</taxon>
        <taxon>Carangaria</taxon>
        <taxon>Pleuronectiformes</taxon>
        <taxon>Pleuronectoidei</taxon>
        <taxon>Cynoglossidae</taxon>
        <taxon>Cynoglossinae</taxon>
        <taxon>Cynoglossus</taxon>
    </lineage>
</organism>
<evidence type="ECO:0000259" key="3">
    <source>
        <dbReference type="Pfam" id="PF08729"/>
    </source>
</evidence>